<sequence>MFAQNQLERSRQSSILNAAKYRKIPNYLTLGFDGASTVASVVHNNRNFLSHPENQSDKS</sequence>
<dbReference type="AlphaFoldDB" id="E6PST3"/>
<gene>
    <name evidence="1" type="ORF">CARN2_3466</name>
</gene>
<name>E6PST3_9ZZZZ</name>
<evidence type="ECO:0000313" key="1">
    <source>
        <dbReference type="EMBL" id="CBH97990.1"/>
    </source>
</evidence>
<proteinExistence type="predicted"/>
<reference evidence="1" key="1">
    <citation type="submission" date="2009-10" db="EMBL/GenBank/DDBJ databases">
        <title>Diversity of trophic interactions inside an arsenic-rich microbial ecosystem.</title>
        <authorList>
            <person name="Bertin P.N."/>
            <person name="Heinrich-Salmeron A."/>
            <person name="Pelletier E."/>
            <person name="Goulhen-Chollet F."/>
            <person name="Arsene-Ploetze F."/>
            <person name="Gallien S."/>
            <person name="Calteau A."/>
            <person name="Vallenet D."/>
            <person name="Casiot C."/>
            <person name="Chane-Woon-Ming B."/>
            <person name="Giloteaux L."/>
            <person name="Barakat M."/>
            <person name="Bonnefoy V."/>
            <person name="Bruneel O."/>
            <person name="Chandler M."/>
            <person name="Cleiss J."/>
            <person name="Duran R."/>
            <person name="Elbaz-Poulichet F."/>
            <person name="Fonknechten N."/>
            <person name="Lauga B."/>
            <person name="Mornico D."/>
            <person name="Ortet P."/>
            <person name="Schaeffer C."/>
            <person name="Siguier P."/>
            <person name="Alexander Thil Smith A."/>
            <person name="Van Dorsselaer A."/>
            <person name="Weissenbach J."/>
            <person name="Medigue C."/>
            <person name="Le Paslier D."/>
        </authorList>
    </citation>
    <scope>NUCLEOTIDE SEQUENCE</scope>
</reference>
<dbReference type="EMBL" id="CABM01000048">
    <property type="protein sequence ID" value="CBH97990.1"/>
    <property type="molecule type" value="Genomic_DNA"/>
</dbReference>
<organism evidence="1">
    <name type="scientific">mine drainage metagenome</name>
    <dbReference type="NCBI Taxonomy" id="410659"/>
    <lineage>
        <taxon>unclassified sequences</taxon>
        <taxon>metagenomes</taxon>
        <taxon>ecological metagenomes</taxon>
    </lineage>
</organism>
<accession>E6PST3</accession>
<comment type="caution">
    <text evidence="1">The sequence shown here is derived from an EMBL/GenBank/DDBJ whole genome shotgun (WGS) entry which is preliminary data.</text>
</comment>
<protein>
    <submittedName>
        <fullName evidence="1">Uncharacterized protein</fullName>
    </submittedName>
</protein>